<reference evidence="3 4" key="1">
    <citation type="submission" date="2020-05" db="EMBL/GenBank/DDBJ databases">
        <title>Bremerella alba sp. nov., a novel planctomycete isolated from the surface of the macroalga Fucus spiralis.</title>
        <authorList>
            <person name="Godinho O."/>
            <person name="Botelho R."/>
            <person name="Albuquerque L."/>
            <person name="Wiegand S."/>
            <person name="Da Costa M.S."/>
            <person name="Lobo-Da-Cunha A."/>
            <person name="Jogler C."/>
            <person name="Lage O.M."/>
        </authorList>
    </citation>
    <scope>NUCLEOTIDE SEQUENCE [LARGE SCALE GENOMIC DNA]</scope>
    <source>
        <strain evidence="3 4">FF15</strain>
    </source>
</reference>
<dbReference type="EMBL" id="JABRWO010000012">
    <property type="protein sequence ID" value="MBA2117053.1"/>
    <property type="molecule type" value="Genomic_DNA"/>
</dbReference>
<evidence type="ECO:0000256" key="1">
    <source>
        <dbReference type="ARBA" id="ARBA00006817"/>
    </source>
</evidence>
<dbReference type="InterPro" id="IPR013538">
    <property type="entry name" value="ASHA1/2-like_C"/>
</dbReference>
<dbReference type="SUPFAM" id="SSF55961">
    <property type="entry name" value="Bet v1-like"/>
    <property type="match status" value="1"/>
</dbReference>
<comment type="caution">
    <text evidence="3">The sequence shown here is derived from an EMBL/GenBank/DDBJ whole genome shotgun (WGS) entry which is preliminary data.</text>
</comment>
<feature type="domain" description="Activator of Hsp90 ATPase homologue 1/2-like C-terminal" evidence="2">
    <location>
        <begin position="21"/>
        <end position="157"/>
    </location>
</feature>
<dbReference type="RefSeq" id="WP_207398431.1">
    <property type="nucleotide sequence ID" value="NZ_JABRWO010000012.1"/>
</dbReference>
<organism evidence="3 4">
    <name type="scientific">Bremerella alba</name>
    <dbReference type="NCBI Taxonomy" id="980252"/>
    <lineage>
        <taxon>Bacteria</taxon>
        <taxon>Pseudomonadati</taxon>
        <taxon>Planctomycetota</taxon>
        <taxon>Planctomycetia</taxon>
        <taxon>Pirellulales</taxon>
        <taxon>Pirellulaceae</taxon>
        <taxon>Bremerella</taxon>
    </lineage>
</organism>
<dbReference type="AlphaFoldDB" id="A0A7V9A974"/>
<dbReference type="InterPro" id="IPR023393">
    <property type="entry name" value="START-like_dom_sf"/>
</dbReference>
<protein>
    <recommendedName>
        <fullName evidence="2">Activator of Hsp90 ATPase homologue 1/2-like C-terminal domain-containing protein</fullName>
    </recommendedName>
</protein>
<proteinExistence type="inferred from homology"/>
<evidence type="ECO:0000259" key="2">
    <source>
        <dbReference type="Pfam" id="PF08327"/>
    </source>
</evidence>
<accession>A0A7V9A974</accession>
<keyword evidence="4" id="KW-1185">Reference proteome</keyword>
<comment type="similarity">
    <text evidence="1">Belongs to the AHA1 family.</text>
</comment>
<evidence type="ECO:0000313" key="4">
    <source>
        <dbReference type="Proteomes" id="UP000551616"/>
    </source>
</evidence>
<dbReference type="Pfam" id="PF08327">
    <property type="entry name" value="AHSA1"/>
    <property type="match status" value="1"/>
</dbReference>
<name>A0A7V9A974_9BACT</name>
<evidence type="ECO:0000313" key="3">
    <source>
        <dbReference type="EMBL" id="MBA2117053.1"/>
    </source>
</evidence>
<dbReference type="Gene3D" id="3.30.530.20">
    <property type="match status" value="1"/>
</dbReference>
<sequence length="161" mass="18077">MKPAAIKTPSERQVEVVRSFDAPVDLVWKSFSEPELIRRWMLGPPGWSMPICEMDFRVGGKYENRFRNNDEGTEFGLVGEFRKIESLCKIVQDESYGPLNPGEEMSHSAVVTINFRDVNGVTTVATLIEYASKEARDAALATGMTDSMEMGYCRIDDLLVS</sequence>
<dbReference type="Proteomes" id="UP000551616">
    <property type="component" value="Unassembled WGS sequence"/>
</dbReference>
<gene>
    <name evidence="3" type="ORF">HOV93_42470</name>
</gene>